<dbReference type="Pfam" id="PF13495">
    <property type="entry name" value="Phage_int_SAM_4"/>
    <property type="match status" value="1"/>
</dbReference>
<gene>
    <name evidence="9" type="ORF">CGS50_014285</name>
</gene>
<dbReference type="InterPro" id="IPR002104">
    <property type="entry name" value="Integrase_catalytic"/>
</dbReference>
<dbReference type="InterPro" id="IPR044068">
    <property type="entry name" value="CB"/>
</dbReference>
<comment type="caution">
    <text evidence="9">The sequence shown here is derived from an EMBL/GenBank/DDBJ whole genome shotgun (WGS) entry which is preliminary data.</text>
</comment>
<evidence type="ECO:0000313" key="10">
    <source>
        <dbReference type="Proteomes" id="UP000221015"/>
    </source>
</evidence>
<dbReference type="PROSITE" id="PS51898">
    <property type="entry name" value="TYR_RECOMBINASE"/>
    <property type="match status" value="1"/>
</dbReference>
<evidence type="ECO:0000259" key="8">
    <source>
        <dbReference type="PROSITE" id="PS51900"/>
    </source>
</evidence>
<dbReference type="GO" id="GO:0006310">
    <property type="term" value="P:DNA recombination"/>
    <property type="evidence" value="ECO:0007669"/>
    <property type="project" value="UniProtKB-KW"/>
</dbReference>
<dbReference type="PROSITE" id="PS51900">
    <property type="entry name" value="CB"/>
    <property type="match status" value="1"/>
</dbReference>
<evidence type="ECO:0000313" key="9">
    <source>
        <dbReference type="EMBL" id="PLK28421.1"/>
    </source>
</evidence>
<keyword evidence="3" id="KW-0229">DNA integration</keyword>
<feature type="domain" description="Core-binding (CB)" evidence="8">
    <location>
        <begin position="22"/>
        <end position="103"/>
    </location>
</feature>
<dbReference type="Pfam" id="PF00589">
    <property type="entry name" value="Phage_integrase"/>
    <property type="match status" value="1"/>
</dbReference>
<comment type="similarity">
    <text evidence="2">Belongs to the 'phage' integrase family.</text>
</comment>
<evidence type="ECO:0000259" key="7">
    <source>
        <dbReference type="PROSITE" id="PS51898"/>
    </source>
</evidence>
<dbReference type="PANTHER" id="PTHR30349">
    <property type="entry name" value="PHAGE INTEGRASE-RELATED"/>
    <property type="match status" value="1"/>
</dbReference>
<evidence type="ECO:0000256" key="3">
    <source>
        <dbReference type="ARBA" id="ARBA00022908"/>
    </source>
</evidence>
<evidence type="ECO:0000256" key="2">
    <source>
        <dbReference type="ARBA" id="ARBA00008857"/>
    </source>
</evidence>
<dbReference type="GO" id="GO:0015074">
    <property type="term" value="P:DNA integration"/>
    <property type="evidence" value="ECO:0007669"/>
    <property type="project" value="UniProtKB-KW"/>
</dbReference>
<dbReference type="InterPro" id="IPR010998">
    <property type="entry name" value="Integrase_recombinase_N"/>
</dbReference>
<reference evidence="9 10" key="1">
    <citation type="journal article" date="2017" name="Front. Microbiol.">
        <title>New Insights into the Diversity of the Genus Faecalibacterium.</title>
        <authorList>
            <person name="Benevides L."/>
            <person name="Burman S."/>
            <person name="Martin R."/>
            <person name="Robert V."/>
            <person name="Thomas M."/>
            <person name="Miquel S."/>
            <person name="Chain F."/>
            <person name="Sokol H."/>
            <person name="Bermudez-Humaran L.G."/>
            <person name="Morrison M."/>
            <person name="Langella P."/>
            <person name="Azevedo V.A."/>
            <person name="Chatel J.M."/>
            <person name="Soares S."/>
        </authorList>
    </citation>
    <scope>NUCLEOTIDE SEQUENCE [LARGE SCALE GENOMIC DNA]</scope>
    <source>
        <strain evidence="9 10">CNCM I 4542</strain>
    </source>
</reference>
<name>A0A2J4JKP3_9FIRM</name>
<feature type="domain" description="Tyr recombinase" evidence="7">
    <location>
        <begin position="121"/>
        <end position="302"/>
    </location>
</feature>
<keyword evidence="5" id="KW-0233">DNA recombination</keyword>
<evidence type="ECO:0000256" key="6">
    <source>
        <dbReference type="PROSITE-ProRule" id="PRU01248"/>
    </source>
</evidence>
<sequence>MIFSKILEVRGTKMKKIQKNAVRFDNLKQDFLDDKKYSGTAEATLNGYRYDITRFLKFLSDEQLAVNEAGFKRYVIHLTDSGMTANSVNHYIRSVKVFLYWCMEQDEIAPFKIKMVKAQETIKDVYTQEELCALIQPPKREDSFVIWRSWAIINFILGTAAREATVCEMQMQDISFDDRTITFRHLKNKHVQLLPMSEALASCLKKYISLWRQDADETAYLFPSFYDEQLSTNALKHSQARYNRSRGVEKTSVHLLRHSFVKNWCMSGGNVFKLQKVLGHSTLTMTQHYANLYSNDLREGFDSHAALDGLQKKRRTAITKTAKRR</sequence>
<proteinExistence type="inferred from homology"/>
<keyword evidence="4 6" id="KW-0238">DNA-binding</keyword>
<dbReference type="CDD" id="cd00397">
    <property type="entry name" value="DNA_BRE_C"/>
    <property type="match status" value="1"/>
</dbReference>
<comment type="function">
    <text evidence="1">Site-specific tyrosine recombinase, which acts by catalyzing the cutting and rejoining of the recombining DNA molecules.</text>
</comment>
<dbReference type="InterPro" id="IPR050090">
    <property type="entry name" value="Tyrosine_recombinase_XerCD"/>
</dbReference>
<dbReference type="Gene3D" id="1.10.443.10">
    <property type="entry name" value="Intergrase catalytic core"/>
    <property type="match status" value="1"/>
</dbReference>
<dbReference type="AlphaFoldDB" id="A0A2J4JKP3"/>
<dbReference type="InterPro" id="IPR013762">
    <property type="entry name" value="Integrase-like_cat_sf"/>
</dbReference>
<evidence type="ECO:0008006" key="11">
    <source>
        <dbReference type="Google" id="ProtNLM"/>
    </source>
</evidence>
<dbReference type="Proteomes" id="UP000221015">
    <property type="component" value="Unassembled WGS sequence"/>
</dbReference>
<dbReference type="EMBL" id="NMTS02000102">
    <property type="protein sequence ID" value="PLK28421.1"/>
    <property type="molecule type" value="Genomic_DNA"/>
</dbReference>
<organism evidence="9 10">
    <name type="scientific">Faecalibacterium prausnitzii</name>
    <dbReference type="NCBI Taxonomy" id="853"/>
    <lineage>
        <taxon>Bacteria</taxon>
        <taxon>Bacillati</taxon>
        <taxon>Bacillota</taxon>
        <taxon>Clostridia</taxon>
        <taxon>Eubacteriales</taxon>
        <taxon>Oscillospiraceae</taxon>
        <taxon>Faecalibacterium</taxon>
    </lineage>
</organism>
<dbReference type="Gene3D" id="1.10.150.130">
    <property type="match status" value="1"/>
</dbReference>
<dbReference type="GO" id="GO:0003677">
    <property type="term" value="F:DNA binding"/>
    <property type="evidence" value="ECO:0007669"/>
    <property type="project" value="UniProtKB-UniRule"/>
</dbReference>
<protein>
    <recommendedName>
        <fullName evidence="11">Integrase</fullName>
    </recommendedName>
</protein>
<dbReference type="SUPFAM" id="SSF56349">
    <property type="entry name" value="DNA breaking-rejoining enzymes"/>
    <property type="match status" value="1"/>
</dbReference>
<evidence type="ECO:0000256" key="4">
    <source>
        <dbReference type="ARBA" id="ARBA00023125"/>
    </source>
</evidence>
<dbReference type="InterPro" id="IPR011010">
    <property type="entry name" value="DNA_brk_join_enz"/>
</dbReference>
<dbReference type="InterPro" id="IPR004107">
    <property type="entry name" value="Integrase_SAM-like_N"/>
</dbReference>
<evidence type="ECO:0000256" key="5">
    <source>
        <dbReference type="ARBA" id="ARBA00023172"/>
    </source>
</evidence>
<accession>A0A2J4JKP3</accession>
<dbReference type="PANTHER" id="PTHR30349:SF41">
    <property type="entry name" value="INTEGRASE_RECOMBINASE PROTEIN MJ0367-RELATED"/>
    <property type="match status" value="1"/>
</dbReference>
<evidence type="ECO:0000256" key="1">
    <source>
        <dbReference type="ARBA" id="ARBA00003283"/>
    </source>
</evidence>